<dbReference type="EMBL" id="JBHSNY010000004">
    <property type="protein sequence ID" value="MFC5634726.1"/>
    <property type="molecule type" value="Genomic_DNA"/>
</dbReference>
<dbReference type="InterPro" id="IPR006448">
    <property type="entry name" value="Phage_term_ssu_P27"/>
</dbReference>
<evidence type="ECO:0000313" key="3">
    <source>
        <dbReference type="Proteomes" id="UP001596154"/>
    </source>
</evidence>
<accession>A0ABW0US30</accession>
<evidence type="ECO:0000256" key="1">
    <source>
        <dbReference type="SAM" id="MobiDB-lite"/>
    </source>
</evidence>
<sequence>MADPHRRKPPLQVVREGNPSKKPIREGVKVPPSELEEPNWLDTFPAVRGDDRQRQINARCREIARREWRRVVPVLKLTAGLAAVDTQVVQDYCICVARIDQCEREISAHGMLIQGERGWMKNGATTIAGQYRQQLARYIGELGLSPSARGRLTPPEGGDDGDDDDPFD</sequence>
<comment type="caution">
    <text evidence="2">The sequence shown here is derived from an EMBL/GenBank/DDBJ whole genome shotgun (WGS) entry which is preliminary data.</text>
</comment>
<keyword evidence="3" id="KW-1185">Reference proteome</keyword>
<dbReference type="Pfam" id="PF05119">
    <property type="entry name" value="Terminase_4"/>
    <property type="match status" value="1"/>
</dbReference>
<organism evidence="2 3">
    <name type="scientific">Streptomyces bullii</name>
    <dbReference type="NCBI Taxonomy" id="349910"/>
    <lineage>
        <taxon>Bacteria</taxon>
        <taxon>Bacillati</taxon>
        <taxon>Actinomycetota</taxon>
        <taxon>Actinomycetes</taxon>
        <taxon>Kitasatosporales</taxon>
        <taxon>Streptomycetaceae</taxon>
        <taxon>Streptomyces</taxon>
    </lineage>
</organism>
<reference evidence="3" key="1">
    <citation type="journal article" date="2019" name="Int. J. Syst. Evol. Microbiol.">
        <title>The Global Catalogue of Microorganisms (GCM) 10K type strain sequencing project: providing services to taxonomists for standard genome sequencing and annotation.</title>
        <authorList>
            <consortium name="The Broad Institute Genomics Platform"/>
            <consortium name="The Broad Institute Genome Sequencing Center for Infectious Disease"/>
            <person name="Wu L."/>
            <person name="Ma J."/>
        </authorList>
    </citation>
    <scope>NUCLEOTIDE SEQUENCE [LARGE SCALE GENOMIC DNA]</scope>
    <source>
        <strain evidence="3">CGMCC 4.7248</strain>
    </source>
</reference>
<gene>
    <name evidence="2" type="ORF">ACFPZJ_13245</name>
</gene>
<dbReference type="Proteomes" id="UP001596154">
    <property type="component" value="Unassembled WGS sequence"/>
</dbReference>
<feature type="region of interest" description="Disordered" evidence="1">
    <location>
        <begin position="1"/>
        <end position="36"/>
    </location>
</feature>
<proteinExistence type="predicted"/>
<feature type="region of interest" description="Disordered" evidence="1">
    <location>
        <begin position="146"/>
        <end position="168"/>
    </location>
</feature>
<dbReference type="NCBIfam" id="TIGR01558">
    <property type="entry name" value="sm_term_P27"/>
    <property type="match status" value="1"/>
</dbReference>
<evidence type="ECO:0000313" key="2">
    <source>
        <dbReference type="EMBL" id="MFC5634726.1"/>
    </source>
</evidence>
<dbReference type="RefSeq" id="WP_381020842.1">
    <property type="nucleotide sequence ID" value="NZ_JBHSNY010000004.1"/>
</dbReference>
<feature type="compositionally biased region" description="Acidic residues" evidence="1">
    <location>
        <begin position="157"/>
        <end position="168"/>
    </location>
</feature>
<protein>
    <submittedName>
        <fullName evidence="2">Phage terminase small subunit P27 family</fullName>
    </submittedName>
</protein>
<name>A0ABW0US30_9ACTN</name>